<keyword evidence="7 9" id="KW-0371">Homeobox</keyword>
<evidence type="ECO:0000256" key="6">
    <source>
        <dbReference type="ARBA" id="ARBA00023125"/>
    </source>
</evidence>
<evidence type="ECO:0000256" key="5">
    <source>
        <dbReference type="ARBA" id="ARBA00023038"/>
    </source>
</evidence>
<comment type="caution">
    <text evidence="13">The sequence shown here is derived from an EMBL/GenBank/DDBJ whole genome shotgun (WGS) entry which is preliminary data.</text>
</comment>
<dbReference type="EMBL" id="SUNJ01003153">
    <property type="protein sequence ID" value="TPP65453.1"/>
    <property type="molecule type" value="Genomic_DNA"/>
</dbReference>
<keyword evidence="14" id="KW-1185">Reference proteome</keyword>
<gene>
    <name evidence="13" type="ORF">FGIG_10906</name>
</gene>
<keyword evidence="4" id="KW-0862">Zinc</keyword>
<evidence type="ECO:0000256" key="2">
    <source>
        <dbReference type="ARBA" id="ARBA00022723"/>
    </source>
</evidence>
<evidence type="ECO:0000313" key="13">
    <source>
        <dbReference type="EMBL" id="TPP65453.1"/>
    </source>
</evidence>
<dbReference type="InterPro" id="IPR001781">
    <property type="entry name" value="Znf_LIM"/>
</dbReference>
<dbReference type="GO" id="GO:0000977">
    <property type="term" value="F:RNA polymerase II transcription regulatory region sequence-specific DNA binding"/>
    <property type="evidence" value="ECO:0007669"/>
    <property type="project" value="TreeGrafter"/>
</dbReference>
<feature type="compositionally biased region" description="Polar residues" evidence="11">
    <location>
        <begin position="90"/>
        <end position="106"/>
    </location>
</feature>
<dbReference type="InterPro" id="IPR001356">
    <property type="entry name" value="HD"/>
</dbReference>
<evidence type="ECO:0000256" key="1">
    <source>
        <dbReference type="ARBA" id="ARBA00004123"/>
    </source>
</evidence>
<dbReference type="Pfam" id="PF00412">
    <property type="entry name" value="LIM"/>
    <property type="match status" value="1"/>
</dbReference>
<dbReference type="OrthoDB" id="6159439at2759"/>
<comment type="subcellular location">
    <subcellularLocation>
        <location evidence="1 9 10">Nucleus</location>
    </subcellularLocation>
</comment>
<evidence type="ECO:0000256" key="3">
    <source>
        <dbReference type="ARBA" id="ARBA00022737"/>
    </source>
</evidence>
<dbReference type="InterPro" id="IPR050453">
    <property type="entry name" value="LIM_Homeobox_TF"/>
</dbReference>
<evidence type="ECO:0000256" key="9">
    <source>
        <dbReference type="PROSITE-ProRule" id="PRU00108"/>
    </source>
</evidence>
<protein>
    <recommendedName>
        <fullName evidence="12">Homeobox domain-containing protein</fullName>
    </recommendedName>
</protein>
<evidence type="ECO:0000256" key="10">
    <source>
        <dbReference type="RuleBase" id="RU000682"/>
    </source>
</evidence>
<evidence type="ECO:0000313" key="14">
    <source>
        <dbReference type="Proteomes" id="UP000316759"/>
    </source>
</evidence>
<keyword evidence="5" id="KW-0440">LIM domain</keyword>
<dbReference type="SMART" id="SM00389">
    <property type="entry name" value="HOX"/>
    <property type="match status" value="1"/>
</dbReference>
<keyword evidence="2" id="KW-0479">Metal-binding</keyword>
<dbReference type="PANTHER" id="PTHR24208">
    <property type="entry name" value="LIM/HOMEOBOX PROTEIN LHX"/>
    <property type="match status" value="1"/>
</dbReference>
<accession>A0A504YVM8</accession>
<keyword evidence="6 9" id="KW-0238">DNA-binding</keyword>
<dbReference type="Pfam" id="PF00046">
    <property type="entry name" value="Homeodomain"/>
    <property type="match status" value="1"/>
</dbReference>
<dbReference type="Gene3D" id="1.10.10.60">
    <property type="entry name" value="Homeodomain-like"/>
    <property type="match status" value="1"/>
</dbReference>
<sequence length="294" mass="32831">MRSHELFMRAHYPKTHPAAIDAHQQPLLFHVSCFTCCVCQQPLAAGDPYTIDPRSNRPICRSDYLSSRDASECSAKLSDSSELRRHALSLQPTTPSKQSESQNLGGNSREVHRNGHSLVNPSGCLSDSAGPTERYFDGKPLNSHTCHGNKRIRTSLTDEQRLHLHKAFEVNQRPSKLTRECLAHELGVPIRVVQVWFQNQRARDKRSSHSKRHWPRNQTEWSKTKPLSNTHVSPNALTPSPRTSVESGSSPDFGEVSLGGLRCSGVPDLSSPKHSDSQPWRPAWPVSNDTDPTT</sequence>
<evidence type="ECO:0000256" key="7">
    <source>
        <dbReference type="ARBA" id="ARBA00023155"/>
    </source>
</evidence>
<dbReference type="GO" id="GO:0046872">
    <property type="term" value="F:metal ion binding"/>
    <property type="evidence" value="ECO:0007669"/>
    <property type="project" value="UniProtKB-KW"/>
</dbReference>
<dbReference type="STRING" id="46835.A0A504YVM8"/>
<dbReference type="GO" id="GO:0000981">
    <property type="term" value="F:DNA-binding transcription factor activity, RNA polymerase II-specific"/>
    <property type="evidence" value="ECO:0007669"/>
    <property type="project" value="InterPro"/>
</dbReference>
<dbReference type="PROSITE" id="PS50071">
    <property type="entry name" value="HOMEOBOX_2"/>
    <property type="match status" value="1"/>
</dbReference>
<evidence type="ECO:0000259" key="12">
    <source>
        <dbReference type="PROSITE" id="PS50071"/>
    </source>
</evidence>
<evidence type="ECO:0000256" key="8">
    <source>
        <dbReference type="ARBA" id="ARBA00023242"/>
    </source>
</evidence>
<evidence type="ECO:0000256" key="11">
    <source>
        <dbReference type="SAM" id="MobiDB-lite"/>
    </source>
</evidence>
<dbReference type="InterPro" id="IPR017970">
    <property type="entry name" value="Homeobox_CS"/>
</dbReference>
<feature type="domain" description="Homeobox" evidence="12">
    <location>
        <begin position="147"/>
        <end position="207"/>
    </location>
</feature>
<dbReference type="GO" id="GO:0005634">
    <property type="term" value="C:nucleus"/>
    <property type="evidence" value="ECO:0007669"/>
    <property type="project" value="UniProtKB-SubCell"/>
</dbReference>
<dbReference type="GO" id="GO:0030182">
    <property type="term" value="P:neuron differentiation"/>
    <property type="evidence" value="ECO:0007669"/>
    <property type="project" value="TreeGrafter"/>
</dbReference>
<keyword evidence="3" id="KW-0677">Repeat</keyword>
<proteinExistence type="predicted"/>
<feature type="compositionally biased region" description="Polar residues" evidence="11">
    <location>
        <begin position="216"/>
        <end position="250"/>
    </location>
</feature>
<dbReference type="InterPro" id="IPR009057">
    <property type="entry name" value="Homeodomain-like_sf"/>
</dbReference>
<dbReference type="CDD" id="cd00086">
    <property type="entry name" value="homeodomain"/>
    <property type="match status" value="1"/>
</dbReference>
<feature type="region of interest" description="Disordered" evidence="11">
    <location>
        <begin position="89"/>
        <end position="124"/>
    </location>
</feature>
<name>A0A504YVM8_FASGI</name>
<dbReference type="Proteomes" id="UP000316759">
    <property type="component" value="Unassembled WGS sequence"/>
</dbReference>
<reference evidence="13 14" key="1">
    <citation type="submission" date="2019-04" db="EMBL/GenBank/DDBJ databases">
        <title>Annotation for the trematode Fasciola gigantica.</title>
        <authorList>
            <person name="Choi Y.-J."/>
        </authorList>
    </citation>
    <scope>NUCLEOTIDE SEQUENCE [LARGE SCALE GENOMIC DNA]</scope>
    <source>
        <strain evidence="13">Uganda_cow_1</strain>
    </source>
</reference>
<keyword evidence="8 9" id="KW-0539">Nucleus</keyword>
<feature type="region of interest" description="Disordered" evidence="11">
    <location>
        <begin position="201"/>
        <end position="294"/>
    </location>
</feature>
<organism evidence="13 14">
    <name type="scientific">Fasciola gigantica</name>
    <name type="common">Giant liver fluke</name>
    <dbReference type="NCBI Taxonomy" id="46835"/>
    <lineage>
        <taxon>Eukaryota</taxon>
        <taxon>Metazoa</taxon>
        <taxon>Spiralia</taxon>
        <taxon>Lophotrochozoa</taxon>
        <taxon>Platyhelminthes</taxon>
        <taxon>Trematoda</taxon>
        <taxon>Digenea</taxon>
        <taxon>Plagiorchiida</taxon>
        <taxon>Echinostomata</taxon>
        <taxon>Echinostomatoidea</taxon>
        <taxon>Fasciolidae</taxon>
        <taxon>Fasciola</taxon>
    </lineage>
</organism>
<feature type="DNA-binding region" description="Homeobox" evidence="9">
    <location>
        <begin position="149"/>
        <end position="208"/>
    </location>
</feature>
<evidence type="ECO:0000256" key="4">
    <source>
        <dbReference type="ARBA" id="ARBA00022833"/>
    </source>
</evidence>
<dbReference type="PROSITE" id="PS00027">
    <property type="entry name" value="HOMEOBOX_1"/>
    <property type="match status" value="1"/>
</dbReference>
<dbReference type="SUPFAM" id="SSF46689">
    <property type="entry name" value="Homeodomain-like"/>
    <property type="match status" value="1"/>
</dbReference>
<dbReference type="PANTHER" id="PTHR24208:SF166">
    <property type="entry name" value="LIM HOMEOBOX TRANSCRIPTION FACTOR 1 ALPHA, ISOFORM B"/>
    <property type="match status" value="1"/>
</dbReference>
<dbReference type="AlphaFoldDB" id="A0A504YVM8"/>
<dbReference type="Gene3D" id="2.10.110.10">
    <property type="entry name" value="Cysteine Rich Protein"/>
    <property type="match status" value="1"/>
</dbReference>